<dbReference type="GO" id="GO:0008270">
    <property type="term" value="F:zinc ion binding"/>
    <property type="evidence" value="ECO:0007669"/>
    <property type="project" value="InterPro"/>
</dbReference>
<organism evidence="1">
    <name type="scientific">marine sediment metagenome</name>
    <dbReference type="NCBI Taxonomy" id="412755"/>
    <lineage>
        <taxon>unclassified sequences</taxon>
        <taxon>metagenomes</taxon>
        <taxon>ecological metagenomes</taxon>
    </lineage>
</organism>
<dbReference type="InterPro" id="IPR036874">
    <property type="entry name" value="Carbonic_anhydrase_sf"/>
</dbReference>
<evidence type="ECO:0000313" key="1">
    <source>
        <dbReference type="EMBL" id="KKK54000.1"/>
    </source>
</evidence>
<dbReference type="GO" id="GO:0004089">
    <property type="term" value="F:carbonate dehydratase activity"/>
    <property type="evidence" value="ECO:0007669"/>
    <property type="project" value="InterPro"/>
</dbReference>
<dbReference type="AlphaFoldDB" id="A0A0F8WZR1"/>
<sequence length="69" mass="7708">MSEKFKEGDPVHYRAILDGPLDTTVHRIRAIEYAPNNYGCDVAWITGHSGCVGLRFLVLADCDRDLALM</sequence>
<dbReference type="SUPFAM" id="SSF53056">
    <property type="entry name" value="beta-carbonic anhydrase, cab"/>
    <property type="match status" value="1"/>
</dbReference>
<gene>
    <name evidence="1" type="ORF">LCGC14_3089130</name>
</gene>
<accession>A0A0F8WZR1</accession>
<dbReference type="EMBL" id="LAZR01066222">
    <property type="protein sequence ID" value="KKK54000.1"/>
    <property type="molecule type" value="Genomic_DNA"/>
</dbReference>
<protein>
    <submittedName>
        <fullName evidence="1">Uncharacterized protein</fullName>
    </submittedName>
</protein>
<comment type="caution">
    <text evidence="1">The sequence shown here is derived from an EMBL/GenBank/DDBJ whole genome shotgun (WGS) entry which is preliminary data.</text>
</comment>
<reference evidence="1" key="1">
    <citation type="journal article" date="2015" name="Nature">
        <title>Complex archaea that bridge the gap between prokaryotes and eukaryotes.</title>
        <authorList>
            <person name="Spang A."/>
            <person name="Saw J.H."/>
            <person name="Jorgensen S.L."/>
            <person name="Zaremba-Niedzwiedzka K."/>
            <person name="Martijn J."/>
            <person name="Lind A.E."/>
            <person name="van Eijk R."/>
            <person name="Schleper C."/>
            <person name="Guy L."/>
            <person name="Ettema T.J."/>
        </authorList>
    </citation>
    <scope>NUCLEOTIDE SEQUENCE</scope>
</reference>
<proteinExistence type="predicted"/>
<name>A0A0F8WZR1_9ZZZZ</name>